<gene>
    <name evidence="6" type="ORF">PLEPLA_LOCUS36578</name>
</gene>
<dbReference type="AlphaFoldDB" id="A0A9N7VGN1"/>
<dbReference type="SUPFAM" id="SSF56436">
    <property type="entry name" value="C-type lectin-like"/>
    <property type="match status" value="1"/>
</dbReference>
<keyword evidence="4" id="KW-0812">Transmembrane</keyword>
<feature type="transmembrane region" description="Helical" evidence="4">
    <location>
        <begin position="70"/>
        <end position="94"/>
    </location>
</feature>
<reference evidence="6" key="1">
    <citation type="submission" date="2020-03" db="EMBL/GenBank/DDBJ databases">
        <authorList>
            <person name="Weist P."/>
        </authorList>
    </citation>
    <scope>NUCLEOTIDE SEQUENCE</scope>
</reference>
<keyword evidence="4" id="KW-1133">Transmembrane helix</keyword>
<dbReference type="Pfam" id="PF00059">
    <property type="entry name" value="Lectin_C"/>
    <property type="match status" value="1"/>
</dbReference>
<dbReference type="PANTHER" id="PTHR45710:SF28">
    <property type="entry name" value="C-TYPE LECTIN DOMAIN FAMILY 4 MEMBER C ISOFORM 1"/>
    <property type="match status" value="1"/>
</dbReference>
<dbReference type="PROSITE" id="PS50041">
    <property type="entry name" value="C_TYPE_LECTIN_2"/>
    <property type="match status" value="1"/>
</dbReference>
<dbReference type="InterPro" id="IPR050828">
    <property type="entry name" value="C-type_lectin/matrix_domain"/>
</dbReference>
<dbReference type="InterPro" id="IPR018378">
    <property type="entry name" value="C-type_lectin_CS"/>
</dbReference>
<dbReference type="InterPro" id="IPR016187">
    <property type="entry name" value="CTDL_fold"/>
</dbReference>
<feature type="domain" description="C-type lectin" evidence="5">
    <location>
        <begin position="136"/>
        <end position="239"/>
    </location>
</feature>
<dbReference type="Gene3D" id="3.10.100.10">
    <property type="entry name" value="Mannose-Binding Protein A, subunit A"/>
    <property type="match status" value="1"/>
</dbReference>
<dbReference type="EMBL" id="CADEAL010003992">
    <property type="protein sequence ID" value="CAB1448928.1"/>
    <property type="molecule type" value="Genomic_DNA"/>
</dbReference>
<name>A0A9N7VGN1_PLEPL</name>
<evidence type="ECO:0000313" key="7">
    <source>
        <dbReference type="Proteomes" id="UP001153269"/>
    </source>
</evidence>
<evidence type="ECO:0000256" key="4">
    <source>
        <dbReference type="SAM" id="Phobius"/>
    </source>
</evidence>
<keyword evidence="7" id="KW-1185">Reference proteome</keyword>
<evidence type="ECO:0000313" key="6">
    <source>
        <dbReference type="EMBL" id="CAB1448928.1"/>
    </source>
</evidence>
<evidence type="ECO:0000256" key="1">
    <source>
        <dbReference type="ARBA" id="ARBA00004401"/>
    </source>
</evidence>
<keyword evidence="2" id="KW-1015">Disulfide bond</keyword>
<proteinExistence type="predicted"/>
<sequence length="242" mass="26825">MEMEKIPLEKKRDGDGEGTSKLVMEVKAEEEAQPDHYAALQTPAEDIYAEASFGGVPPKAGKKTEGNPRLYRAGCLFLTMISLVLLLAVIVLSVKLQTGSKESPGTGEDGRCWNIFPKFQAQKLDEQQCGEGWLLFENTCFYLSTVRLNWSMSKKNCTARKGDLAVISSQSVQTFLTGKANDFFWIGLKHDANRWRWVDTIIGKVARPSQGCGLLKGLGTPQKNWISSSCTSKAYFICEKQA</sequence>
<evidence type="ECO:0000256" key="3">
    <source>
        <dbReference type="SAM" id="MobiDB-lite"/>
    </source>
</evidence>
<comment type="caution">
    <text evidence="6">The sequence shown here is derived from an EMBL/GenBank/DDBJ whole genome shotgun (WGS) entry which is preliminary data.</text>
</comment>
<organism evidence="6 7">
    <name type="scientific">Pleuronectes platessa</name>
    <name type="common">European plaice</name>
    <dbReference type="NCBI Taxonomy" id="8262"/>
    <lineage>
        <taxon>Eukaryota</taxon>
        <taxon>Metazoa</taxon>
        <taxon>Chordata</taxon>
        <taxon>Craniata</taxon>
        <taxon>Vertebrata</taxon>
        <taxon>Euteleostomi</taxon>
        <taxon>Actinopterygii</taxon>
        <taxon>Neopterygii</taxon>
        <taxon>Teleostei</taxon>
        <taxon>Neoteleostei</taxon>
        <taxon>Acanthomorphata</taxon>
        <taxon>Carangaria</taxon>
        <taxon>Pleuronectiformes</taxon>
        <taxon>Pleuronectoidei</taxon>
        <taxon>Pleuronectidae</taxon>
        <taxon>Pleuronectes</taxon>
    </lineage>
</organism>
<dbReference type="GO" id="GO:0005886">
    <property type="term" value="C:plasma membrane"/>
    <property type="evidence" value="ECO:0007669"/>
    <property type="project" value="UniProtKB-SubCell"/>
</dbReference>
<evidence type="ECO:0000256" key="2">
    <source>
        <dbReference type="ARBA" id="ARBA00023157"/>
    </source>
</evidence>
<protein>
    <recommendedName>
        <fullName evidence="5">C-type lectin domain-containing protein</fullName>
    </recommendedName>
</protein>
<dbReference type="PROSITE" id="PS00615">
    <property type="entry name" value="C_TYPE_LECTIN_1"/>
    <property type="match status" value="1"/>
</dbReference>
<comment type="subcellular location">
    <subcellularLocation>
        <location evidence="1">Cell membrane</location>
        <topology evidence="1">Single-pass type II membrane protein</topology>
    </subcellularLocation>
</comment>
<dbReference type="Proteomes" id="UP001153269">
    <property type="component" value="Unassembled WGS sequence"/>
</dbReference>
<dbReference type="InterPro" id="IPR001304">
    <property type="entry name" value="C-type_lectin-like"/>
</dbReference>
<dbReference type="InterPro" id="IPR016186">
    <property type="entry name" value="C-type_lectin-like/link_sf"/>
</dbReference>
<evidence type="ECO:0000259" key="5">
    <source>
        <dbReference type="PROSITE" id="PS50041"/>
    </source>
</evidence>
<dbReference type="SMART" id="SM00034">
    <property type="entry name" value="CLECT"/>
    <property type="match status" value="1"/>
</dbReference>
<accession>A0A9N7VGN1</accession>
<feature type="compositionally biased region" description="Basic and acidic residues" evidence="3">
    <location>
        <begin position="1"/>
        <end position="15"/>
    </location>
</feature>
<keyword evidence="4" id="KW-0472">Membrane</keyword>
<dbReference type="PANTHER" id="PTHR45710">
    <property type="entry name" value="C-TYPE LECTIN DOMAIN-CONTAINING PROTEIN 180"/>
    <property type="match status" value="1"/>
</dbReference>
<feature type="region of interest" description="Disordered" evidence="3">
    <location>
        <begin position="1"/>
        <end position="21"/>
    </location>
</feature>